<evidence type="ECO:0000313" key="10">
    <source>
        <dbReference type="EMBL" id="MFC6870932.1"/>
    </source>
</evidence>
<dbReference type="Gene3D" id="3.10.150.10">
    <property type="entry name" value="DNA Polymerase III, subunit A, domain 2"/>
    <property type="match status" value="3"/>
</dbReference>
<sequence length="404" mass="42870">MPGTDTRTTVPSLECCLGRATLARVLAVAGVGIARRPAAPHLGGVLLDGHDGDLALTTTDQGAYVSVRVPGGARRSGRLLIHHGEATKMLAAVTKGARKREADNLAAAVRRRGDTAVLEIGGFTVPITTYPANDFPAPPQSPPIIAEVDRERLTTSARRVLVATGTDKRFPMLTGIHLRSTSGALTLAGTDRYRLAVATLAANTTSSEHTALFPARLLSSTLRHCTAPRVRLGHGHTSSGNWVSLTCGDLTVVARPVTAEFPDYEQLFPNATITARTDRNALSQATTRATAILAAKKPTPRASHRLPTDGRVMVAVDPCGSISITPVLDQDTDAVTAPAYPAEVDGTHDIVRVLFRAQYLRDALTTLDGDTVTVDIASPTRPILLTGVDRCAYRHLLMPHRPPA</sequence>
<keyword evidence="3" id="KW-0963">Cytoplasm</keyword>
<dbReference type="InterPro" id="IPR046938">
    <property type="entry name" value="DNA_clamp_sf"/>
</dbReference>
<comment type="caution">
    <text evidence="10">The sequence shown here is derived from an EMBL/GenBank/DDBJ whole genome shotgun (WGS) entry which is preliminary data.</text>
</comment>
<accession>A0ABW2C8T4</accession>
<evidence type="ECO:0000256" key="6">
    <source>
        <dbReference type="ARBA" id="ARBA00022705"/>
    </source>
</evidence>
<gene>
    <name evidence="10" type="ORF">ACFQGD_27780</name>
</gene>
<dbReference type="SUPFAM" id="SSF55979">
    <property type="entry name" value="DNA clamp"/>
    <property type="match status" value="2"/>
</dbReference>
<comment type="similarity">
    <text evidence="2">Belongs to the beta sliding clamp family.</text>
</comment>
<name>A0ABW2C8T4_9PSEU</name>
<feature type="domain" description="DNA polymerase III beta sliding clamp central" evidence="9">
    <location>
        <begin position="148"/>
        <end position="263"/>
    </location>
</feature>
<evidence type="ECO:0000256" key="5">
    <source>
        <dbReference type="ARBA" id="ARBA00022695"/>
    </source>
</evidence>
<evidence type="ECO:0000313" key="11">
    <source>
        <dbReference type="Proteomes" id="UP001596337"/>
    </source>
</evidence>
<evidence type="ECO:0000259" key="9">
    <source>
        <dbReference type="Pfam" id="PF02767"/>
    </source>
</evidence>
<evidence type="ECO:0000256" key="3">
    <source>
        <dbReference type="ARBA" id="ARBA00022490"/>
    </source>
</evidence>
<keyword evidence="4" id="KW-0808">Transferase</keyword>
<reference evidence="11" key="1">
    <citation type="journal article" date="2019" name="Int. J. Syst. Evol. Microbiol.">
        <title>The Global Catalogue of Microorganisms (GCM) 10K type strain sequencing project: providing services to taxonomists for standard genome sequencing and annotation.</title>
        <authorList>
            <consortium name="The Broad Institute Genomics Platform"/>
            <consortium name="The Broad Institute Genome Sequencing Center for Infectious Disease"/>
            <person name="Wu L."/>
            <person name="Ma J."/>
        </authorList>
    </citation>
    <scope>NUCLEOTIDE SEQUENCE [LARGE SCALE GENOMIC DNA]</scope>
    <source>
        <strain evidence="11">KCTC 32255</strain>
    </source>
</reference>
<dbReference type="CDD" id="cd00140">
    <property type="entry name" value="beta_clamp"/>
    <property type="match status" value="1"/>
</dbReference>
<evidence type="ECO:0000256" key="7">
    <source>
        <dbReference type="ARBA" id="ARBA00022932"/>
    </source>
</evidence>
<protein>
    <submittedName>
        <fullName evidence="10">DNA polymerase III subunit beta</fullName>
    </submittedName>
</protein>
<dbReference type="PANTHER" id="PTHR30478:SF0">
    <property type="entry name" value="BETA SLIDING CLAMP"/>
    <property type="match status" value="1"/>
</dbReference>
<keyword evidence="11" id="KW-1185">Reference proteome</keyword>
<dbReference type="PANTHER" id="PTHR30478">
    <property type="entry name" value="DNA POLYMERASE III SUBUNIT BETA"/>
    <property type="match status" value="1"/>
</dbReference>
<evidence type="ECO:0000256" key="1">
    <source>
        <dbReference type="ARBA" id="ARBA00004496"/>
    </source>
</evidence>
<dbReference type="Proteomes" id="UP001596337">
    <property type="component" value="Unassembled WGS sequence"/>
</dbReference>
<evidence type="ECO:0000256" key="8">
    <source>
        <dbReference type="ARBA" id="ARBA00023125"/>
    </source>
</evidence>
<keyword evidence="6" id="KW-0235">DNA replication</keyword>
<evidence type="ECO:0000256" key="4">
    <source>
        <dbReference type="ARBA" id="ARBA00022679"/>
    </source>
</evidence>
<dbReference type="InterPro" id="IPR001001">
    <property type="entry name" value="DNA_polIII_beta"/>
</dbReference>
<dbReference type="EMBL" id="JBHSXX010000001">
    <property type="protein sequence ID" value="MFC6870932.1"/>
    <property type="molecule type" value="Genomic_DNA"/>
</dbReference>
<comment type="subcellular location">
    <subcellularLocation>
        <location evidence="1">Cytoplasm</location>
    </subcellularLocation>
</comment>
<evidence type="ECO:0000256" key="2">
    <source>
        <dbReference type="ARBA" id="ARBA00010752"/>
    </source>
</evidence>
<dbReference type="InterPro" id="IPR022637">
    <property type="entry name" value="DNA_polIII_beta_cen"/>
</dbReference>
<keyword evidence="8" id="KW-0238">DNA-binding</keyword>
<keyword evidence="7" id="KW-0239">DNA-directed DNA polymerase</keyword>
<proteinExistence type="inferred from homology"/>
<dbReference type="Pfam" id="PF02767">
    <property type="entry name" value="DNA_pol3_beta_2"/>
    <property type="match status" value="1"/>
</dbReference>
<organism evidence="10 11">
    <name type="scientific">Haloechinothrix salitolerans</name>
    <dbReference type="NCBI Taxonomy" id="926830"/>
    <lineage>
        <taxon>Bacteria</taxon>
        <taxon>Bacillati</taxon>
        <taxon>Actinomycetota</taxon>
        <taxon>Actinomycetes</taxon>
        <taxon>Pseudonocardiales</taxon>
        <taxon>Pseudonocardiaceae</taxon>
        <taxon>Haloechinothrix</taxon>
    </lineage>
</organism>
<dbReference type="SMART" id="SM00480">
    <property type="entry name" value="POL3Bc"/>
    <property type="match status" value="1"/>
</dbReference>
<keyword evidence="5" id="KW-0548">Nucleotidyltransferase</keyword>
<dbReference type="RefSeq" id="WP_345401557.1">
    <property type="nucleotide sequence ID" value="NZ_BAABLA010000106.1"/>
</dbReference>